<reference evidence="2" key="2">
    <citation type="submission" date="2015-01" db="EMBL/GenBank/DDBJ databases">
        <title>Evolutionary Origins and Diversification of the Mycorrhizal Mutualists.</title>
        <authorList>
            <consortium name="DOE Joint Genome Institute"/>
            <consortium name="Mycorrhizal Genomics Consortium"/>
            <person name="Kohler A."/>
            <person name="Kuo A."/>
            <person name="Nagy L.G."/>
            <person name="Floudas D."/>
            <person name="Copeland A."/>
            <person name="Barry K.W."/>
            <person name="Cichocki N."/>
            <person name="Veneault-Fourrey C."/>
            <person name="LaButti K."/>
            <person name="Lindquist E.A."/>
            <person name="Lipzen A."/>
            <person name="Lundell T."/>
            <person name="Morin E."/>
            <person name="Murat C."/>
            <person name="Riley R."/>
            <person name="Ohm R."/>
            <person name="Sun H."/>
            <person name="Tunlid A."/>
            <person name="Henrissat B."/>
            <person name="Grigoriev I.V."/>
            <person name="Hibbett D.S."/>
            <person name="Martin F."/>
        </authorList>
    </citation>
    <scope>NUCLEOTIDE SEQUENCE [LARGE SCALE GENOMIC DNA]</scope>
    <source>
        <strain evidence="2">h7</strain>
    </source>
</reference>
<dbReference type="Proteomes" id="UP000053424">
    <property type="component" value="Unassembled WGS sequence"/>
</dbReference>
<gene>
    <name evidence="1" type="ORF">M413DRAFT_32816</name>
</gene>
<evidence type="ECO:0000313" key="1">
    <source>
        <dbReference type="EMBL" id="KIM35032.1"/>
    </source>
</evidence>
<dbReference type="HOGENOM" id="CLU_3032593_0_0_1"/>
<reference evidence="1 2" key="1">
    <citation type="submission" date="2014-04" db="EMBL/GenBank/DDBJ databases">
        <authorList>
            <consortium name="DOE Joint Genome Institute"/>
            <person name="Kuo A."/>
            <person name="Gay G."/>
            <person name="Dore J."/>
            <person name="Kohler A."/>
            <person name="Nagy L.G."/>
            <person name="Floudas D."/>
            <person name="Copeland A."/>
            <person name="Barry K.W."/>
            <person name="Cichocki N."/>
            <person name="Veneault-Fourrey C."/>
            <person name="LaButti K."/>
            <person name="Lindquist E.A."/>
            <person name="Lipzen A."/>
            <person name="Lundell T."/>
            <person name="Morin E."/>
            <person name="Murat C."/>
            <person name="Sun H."/>
            <person name="Tunlid A."/>
            <person name="Henrissat B."/>
            <person name="Grigoriev I.V."/>
            <person name="Hibbett D.S."/>
            <person name="Martin F."/>
            <person name="Nordberg H.P."/>
            <person name="Cantor M.N."/>
            <person name="Hua S.X."/>
        </authorList>
    </citation>
    <scope>NUCLEOTIDE SEQUENCE [LARGE SCALE GENOMIC DNA]</scope>
    <source>
        <strain evidence="2">h7</strain>
    </source>
</reference>
<dbReference type="AlphaFoldDB" id="A0A0C2Y1R0"/>
<protein>
    <submittedName>
        <fullName evidence="1">Uncharacterized protein</fullName>
    </submittedName>
</protein>
<organism evidence="1 2">
    <name type="scientific">Hebeloma cylindrosporum</name>
    <dbReference type="NCBI Taxonomy" id="76867"/>
    <lineage>
        <taxon>Eukaryota</taxon>
        <taxon>Fungi</taxon>
        <taxon>Dikarya</taxon>
        <taxon>Basidiomycota</taxon>
        <taxon>Agaricomycotina</taxon>
        <taxon>Agaricomycetes</taxon>
        <taxon>Agaricomycetidae</taxon>
        <taxon>Agaricales</taxon>
        <taxon>Agaricineae</taxon>
        <taxon>Hymenogastraceae</taxon>
        <taxon>Hebeloma</taxon>
    </lineage>
</organism>
<evidence type="ECO:0000313" key="2">
    <source>
        <dbReference type="Proteomes" id="UP000053424"/>
    </source>
</evidence>
<dbReference type="EMBL" id="KN831834">
    <property type="protein sequence ID" value="KIM35032.1"/>
    <property type="molecule type" value="Genomic_DNA"/>
</dbReference>
<proteinExistence type="predicted"/>
<sequence>MGGWRSSYRTNALNIIFPILALRNALNSVAPANSSRVLQAPEYFPIQHLDNSSVY</sequence>
<accession>A0A0C2Y1R0</accession>
<keyword evidence="2" id="KW-1185">Reference proteome</keyword>
<name>A0A0C2Y1R0_HEBCY</name>